<accession>X1BPV6</accession>
<protein>
    <submittedName>
        <fullName evidence="1">Uncharacterized protein</fullName>
    </submittedName>
</protein>
<organism evidence="1">
    <name type="scientific">marine sediment metagenome</name>
    <dbReference type="NCBI Taxonomy" id="412755"/>
    <lineage>
        <taxon>unclassified sequences</taxon>
        <taxon>metagenomes</taxon>
        <taxon>ecological metagenomes</taxon>
    </lineage>
</organism>
<comment type="caution">
    <text evidence="1">The sequence shown here is derived from an EMBL/GenBank/DDBJ whole genome shotgun (WGS) entry which is preliminary data.</text>
</comment>
<evidence type="ECO:0000313" key="1">
    <source>
        <dbReference type="EMBL" id="GAG97005.1"/>
    </source>
</evidence>
<name>X1BPV6_9ZZZZ</name>
<dbReference type="AlphaFoldDB" id="X1BPV6"/>
<gene>
    <name evidence="1" type="ORF">S01H4_37028</name>
</gene>
<feature type="non-terminal residue" evidence="1">
    <location>
        <position position="1"/>
    </location>
</feature>
<sequence>RITPQTGGSFSFGVSHKNPLLQYDYNPKNLQSQELSKKIICYTMIVDPVGGEQFF</sequence>
<proteinExistence type="predicted"/>
<reference evidence="1" key="1">
    <citation type="journal article" date="2014" name="Front. Microbiol.">
        <title>High frequency of phylogenetically diverse reductive dehalogenase-homologous genes in deep subseafloor sedimentary metagenomes.</title>
        <authorList>
            <person name="Kawai M."/>
            <person name="Futagami T."/>
            <person name="Toyoda A."/>
            <person name="Takaki Y."/>
            <person name="Nishi S."/>
            <person name="Hori S."/>
            <person name="Arai W."/>
            <person name="Tsubouchi T."/>
            <person name="Morono Y."/>
            <person name="Uchiyama I."/>
            <person name="Ito T."/>
            <person name="Fujiyama A."/>
            <person name="Inagaki F."/>
            <person name="Takami H."/>
        </authorList>
    </citation>
    <scope>NUCLEOTIDE SEQUENCE</scope>
    <source>
        <strain evidence="1">Expedition CK06-06</strain>
    </source>
</reference>
<dbReference type="EMBL" id="BART01019849">
    <property type="protein sequence ID" value="GAG97005.1"/>
    <property type="molecule type" value="Genomic_DNA"/>
</dbReference>